<reference evidence="2" key="1">
    <citation type="submission" date="2018-11" db="EMBL/GenBank/DDBJ databases">
        <authorList>
            <consortium name="Pathogen Informatics"/>
        </authorList>
    </citation>
    <scope>NUCLEOTIDE SEQUENCE</scope>
</reference>
<protein>
    <submittedName>
        <fullName evidence="2">Uncharacterized protein</fullName>
    </submittedName>
</protein>
<dbReference type="Proteomes" id="UP000784294">
    <property type="component" value="Unassembled WGS sequence"/>
</dbReference>
<keyword evidence="3" id="KW-1185">Reference proteome</keyword>
<accession>A0A3S4ZZ05</accession>
<organism evidence="2 3">
    <name type="scientific">Protopolystoma xenopodis</name>
    <dbReference type="NCBI Taxonomy" id="117903"/>
    <lineage>
        <taxon>Eukaryota</taxon>
        <taxon>Metazoa</taxon>
        <taxon>Spiralia</taxon>
        <taxon>Lophotrochozoa</taxon>
        <taxon>Platyhelminthes</taxon>
        <taxon>Monogenea</taxon>
        <taxon>Polyopisthocotylea</taxon>
        <taxon>Polystomatidea</taxon>
        <taxon>Polystomatidae</taxon>
        <taxon>Protopolystoma</taxon>
    </lineage>
</organism>
<evidence type="ECO:0000313" key="3">
    <source>
        <dbReference type="Proteomes" id="UP000784294"/>
    </source>
</evidence>
<sequence length="177" mass="19388">MSHSCISLFLYLDSLSKAIPPPKIIELKQLPARYTRAAYQSERDVLLSHLLQMSSKSPSPSQGVADCGLADVGMRDFVATRLTELLPIRMTLNKSHLVGEASGLMAASEDVLARLTGGGPGESNTLGADETRRQPPKETEQVQVVHKPRIMSLFMYQLLFFTCLPLVFSQDANSAII</sequence>
<evidence type="ECO:0000256" key="1">
    <source>
        <dbReference type="SAM" id="MobiDB-lite"/>
    </source>
</evidence>
<proteinExistence type="predicted"/>
<feature type="region of interest" description="Disordered" evidence="1">
    <location>
        <begin position="116"/>
        <end position="139"/>
    </location>
</feature>
<dbReference type="EMBL" id="CAAALY010061221">
    <property type="protein sequence ID" value="VEL23301.1"/>
    <property type="molecule type" value="Genomic_DNA"/>
</dbReference>
<feature type="compositionally biased region" description="Basic and acidic residues" evidence="1">
    <location>
        <begin position="129"/>
        <end position="139"/>
    </location>
</feature>
<evidence type="ECO:0000313" key="2">
    <source>
        <dbReference type="EMBL" id="VEL23301.1"/>
    </source>
</evidence>
<dbReference type="AlphaFoldDB" id="A0A3S4ZZ05"/>
<name>A0A3S4ZZ05_9PLAT</name>
<gene>
    <name evidence="2" type="ORF">PXEA_LOCUS16741</name>
</gene>
<comment type="caution">
    <text evidence="2">The sequence shown here is derived from an EMBL/GenBank/DDBJ whole genome shotgun (WGS) entry which is preliminary data.</text>
</comment>